<protein>
    <submittedName>
        <fullName evidence="1">Uncharacterized protein</fullName>
    </submittedName>
</protein>
<reference evidence="2" key="1">
    <citation type="journal article" date="2017" name="Nat. Ecol. Evol.">
        <title>Genome expansion and lineage-specific genetic innovations in the forest pathogenic fungi Armillaria.</title>
        <authorList>
            <person name="Sipos G."/>
            <person name="Prasanna A.N."/>
            <person name="Walter M.C."/>
            <person name="O'Connor E."/>
            <person name="Balint B."/>
            <person name="Krizsan K."/>
            <person name="Kiss B."/>
            <person name="Hess J."/>
            <person name="Varga T."/>
            <person name="Slot J."/>
            <person name="Riley R."/>
            <person name="Boka B."/>
            <person name="Rigling D."/>
            <person name="Barry K."/>
            <person name="Lee J."/>
            <person name="Mihaltcheva S."/>
            <person name="LaButti K."/>
            <person name="Lipzen A."/>
            <person name="Waldron R."/>
            <person name="Moloney N.M."/>
            <person name="Sperisen C."/>
            <person name="Kredics L."/>
            <person name="Vagvoelgyi C."/>
            <person name="Patrignani A."/>
            <person name="Fitzpatrick D."/>
            <person name="Nagy I."/>
            <person name="Doyle S."/>
            <person name="Anderson J.B."/>
            <person name="Grigoriev I.V."/>
            <person name="Gueldener U."/>
            <person name="Muensterkoetter M."/>
            <person name="Nagy L.G."/>
        </authorList>
    </citation>
    <scope>NUCLEOTIDE SEQUENCE [LARGE SCALE GENOMIC DNA]</scope>
    <source>
        <strain evidence="2">Ar21-2</strain>
    </source>
</reference>
<dbReference type="EMBL" id="KZ293736">
    <property type="protein sequence ID" value="PBK81042.1"/>
    <property type="molecule type" value="Genomic_DNA"/>
</dbReference>
<organism evidence="1 2">
    <name type="scientific">Armillaria gallica</name>
    <name type="common">Bulbous honey fungus</name>
    <name type="synonym">Armillaria bulbosa</name>
    <dbReference type="NCBI Taxonomy" id="47427"/>
    <lineage>
        <taxon>Eukaryota</taxon>
        <taxon>Fungi</taxon>
        <taxon>Dikarya</taxon>
        <taxon>Basidiomycota</taxon>
        <taxon>Agaricomycotina</taxon>
        <taxon>Agaricomycetes</taxon>
        <taxon>Agaricomycetidae</taxon>
        <taxon>Agaricales</taxon>
        <taxon>Marasmiineae</taxon>
        <taxon>Physalacriaceae</taxon>
        <taxon>Armillaria</taxon>
    </lineage>
</organism>
<evidence type="ECO:0000313" key="1">
    <source>
        <dbReference type="EMBL" id="PBK81042.1"/>
    </source>
</evidence>
<dbReference type="InParanoid" id="A0A2H3CP80"/>
<evidence type="ECO:0000313" key="2">
    <source>
        <dbReference type="Proteomes" id="UP000217790"/>
    </source>
</evidence>
<keyword evidence="2" id="KW-1185">Reference proteome</keyword>
<name>A0A2H3CP80_ARMGA</name>
<sequence length="185" mass="20622">MVPEVFYGRGNVMAIGLKSPFLVPVGLAAPTELGILTHSLIQLHLGESYQQVLVHDFHFCCTMKRWRKDGERTFDKSAILPSPSCLQLEGGRSGTASGYHVRPKFRLGRNSCGIDPRLVFFCGNHRFSSQTSRWIVVMFEVLEIFRLADIANETVALAYTNQSSSTLQHVSLVEPQPLPSVESRS</sequence>
<gene>
    <name evidence="1" type="ORF">ARMGADRAFT_1039628</name>
</gene>
<accession>A0A2H3CP80</accession>
<dbReference type="OrthoDB" id="10611689at2759"/>
<dbReference type="Proteomes" id="UP000217790">
    <property type="component" value="Unassembled WGS sequence"/>
</dbReference>
<dbReference type="AlphaFoldDB" id="A0A2H3CP80"/>
<proteinExistence type="predicted"/>